<name>A0A1X7AI25_9GAMM</name>
<keyword evidence="5" id="KW-0812">Transmembrane</keyword>
<dbReference type="Pfam" id="PF02264">
    <property type="entry name" value="LamB"/>
    <property type="match status" value="1"/>
</dbReference>
<gene>
    <name evidence="11" type="primary">lamB</name>
    <name evidence="11" type="ORF">EHSB41UT_01713</name>
</gene>
<dbReference type="GO" id="GO:0015144">
    <property type="term" value="F:carbohydrate transmembrane transporter activity"/>
    <property type="evidence" value="ECO:0007669"/>
    <property type="project" value="TreeGrafter"/>
</dbReference>
<keyword evidence="3" id="KW-0813">Transport</keyword>
<evidence type="ECO:0000256" key="6">
    <source>
        <dbReference type="ARBA" id="ARBA00023065"/>
    </source>
</evidence>
<evidence type="ECO:0000313" key="11">
    <source>
        <dbReference type="EMBL" id="SMA44018.1"/>
    </source>
</evidence>
<keyword evidence="6" id="KW-0406">Ion transport</keyword>
<evidence type="ECO:0000256" key="5">
    <source>
        <dbReference type="ARBA" id="ARBA00022692"/>
    </source>
</evidence>
<dbReference type="AlphaFoldDB" id="A0A1X7AI25"/>
<evidence type="ECO:0000256" key="1">
    <source>
        <dbReference type="ARBA" id="ARBA00004571"/>
    </source>
</evidence>
<dbReference type="PANTHER" id="PTHR38762:SF1">
    <property type="entry name" value="CRYPTIC OUTER MEMBRANE PORIN BGLH-RELATED"/>
    <property type="match status" value="1"/>
</dbReference>
<dbReference type="InterPro" id="IPR050286">
    <property type="entry name" value="G_neg_Bact_CarbUptk_Porin"/>
</dbReference>
<evidence type="ECO:0000256" key="3">
    <source>
        <dbReference type="ARBA" id="ARBA00022448"/>
    </source>
</evidence>
<evidence type="ECO:0000256" key="2">
    <source>
        <dbReference type="ARBA" id="ARBA00007055"/>
    </source>
</evidence>
<comment type="similarity">
    <text evidence="2">Belongs to the porin LamB (TC 1.B.3) family.</text>
</comment>
<feature type="signal peptide" evidence="10">
    <location>
        <begin position="1"/>
        <end position="25"/>
    </location>
</feature>
<dbReference type="GO" id="GO:0015288">
    <property type="term" value="F:porin activity"/>
    <property type="evidence" value="ECO:0007669"/>
    <property type="project" value="UniProtKB-KW"/>
</dbReference>
<keyword evidence="10" id="KW-0732">Signal</keyword>
<dbReference type="Gene3D" id="2.40.170.10">
    <property type="entry name" value="Porin, LamB type"/>
    <property type="match status" value="1"/>
</dbReference>
<keyword evidence="9" id="KW-0998">Cell outer membrane</keyword>
<dbReference type="GO" id="GO:0009279">
    <property type="term" value="C:cell outer membrane"/>
    <property type="evidence" value="ECO:0007669"/>
    <property type="project" value="UniProtKB-SubCell"/>
</dbReference>
<evidence type="ECO:0000256" key="7">
    <source>
        <dbReference type="ARBA" id="ARBA00023114"/>
    </source>
</evidence>
<dbReference type="OrthoDB" id="106611at2"/>
<dbReference type="Proteomes" id="UP000196573">
    <property type="component" value="Unassembled WGS sequence"/>
</dbReference>
<protein>
    <submittedName>
        <fullName evidence="11">Maltoporin</fullName>
    </submittedName>
</protein>
<dbReference type="InterPro" id="IPR036998">
    <property type="entry name" value="Porin_LamB_sf"/>
</dbReference>
<evidence type="ECO:0000313" key="12">
    <source>
        <dbReference type="Proteomes" id="UP000196573"/>
    </source>
</evidence>
<keyword evidence="12" id="KW-1185">Reference proteome</keyword>
<dbReference type="PANTHER" id="PTHR38762">
    <property type="entry name" value="CRYPTIC OUTER MEMBRANE PORIN BGLH-RELATED"/>
    <property type="match status" value="1"/>
</dbReference>
<proteinExistence type="inferred from homology"/>
<dbReference type="GO" id="GO:0015774">
    <property type="term" value="P:polysaccharide transport"/>
    <property type="evidence" value="ECO:0007669"/>
    <property type="project" value="TreeGrafter"/>
</dbReference>
<evidence type="ECO:0000256" key="4">
    <source>
        <dbReference type="ARBA" id="ARBA00022452"/>
    </source>
</evidence>
<dbReference type="NCBIfam" id="NF006860">
    <property type="entry name" value="PRK09360.1"/>
    <property type="match status" value="1"/>
</dbReference>
<dbReference type="EMBL" id="FWPT01000003">
    <property type="protein sequence ID" value="SMA44018.1"/>
    <property type="molecule type" value="Genomic_DNA"/>
</dbReference>
<evidence type="ECO:0000256" key="8">
    <source>
        <dbReference type="ARBA" id="ARBA00023136"/>
    </source>
</evidence>
<evidence type="ECO:0000256" key="10">
    <source>
        <dbReference type="SAM" id="SignalP"/>
    </source>
</evidence>
<keyword evidence="7" id="KW-0626">Porin</keyword>
<reference evidence="11 12" key="1">
    <citation type="submission" date="2017-03" db="EMBL/GenBank/DDBJ databases">
        <authorList>
            <person name="Afonso C.L."/>
            <person name="Miller P.J."/>
            <person name="Scott M.A."/>
            <person name="Spackman E."/>
            <person name="Goraichik I."/>
            <person name="Dimitrov K.M."/>
            <person name="Suarez D.L."/>
            <person name="Swayne D.E."/>
        </authorList>
    </citation>
    <scope>NUCLEOTIDE SEQUENCE [LARGE SCALE GENOMIC DNA]</scope>
    <source>
        <strain evidence="11">SB41UT1</strain>
    </source>
</reference>
<dbReference type="RefSeq" id="WP_133060452.1">
    <property type="nucleotide sequence ID" value="NZ_CBCSCN010000008.1"/>
</dbReference>
<keyword evidence="8" id="KW-0472">Membrane</keyword>
<dbReference type="SUPFAM" id="SSF56935">
    <property type="entry name" value="Porins"/>
    <property type="match status" value="1"/>
</dbReference>
<dbReference type="InterPro" id="IPR003192">
    <property type="entry name" value="Porin_LamB"/>
</dbReference>
<organism evidence="11 12">
    <name type="scientific">Parendozoicomonas haliclonae</name>
    <dbReference type="NCBI Taxonomy" id="1960125"/>
    <lineage>
        <taxon>Bacteria</taxon>
        <taxon>Pseudomonadati</taxon>
        <taxon>Pseudomonadota</taxon>
        <taxon>Gammaproteobacteria</taxon>
        <taxon>Oceanospirillales</taxon>
        <taxon>Endozoicomonadaceae</taxon>
        <taxon>Parendozoicomonas</taxon>
    </lineage>
</organism>
<comment type="subcellular location">
    <subcellularLocation>
        <location evidence="1">Cell outer membrane</location>
        <topology evidence="1">Multi-pass membrane protein</topology>
    </subcellularLocation>
</comment>
<feature type="chain" id="PRO_5012440024" evidence="10">
    <location>
        <begin position="26"/>
        <end position="465"/>
    </location>
</feature>
<keyword evidence="4" id="KW-1134">Transmembrane beta strand</keyword>
<sequence>MSKTMRILPLAGAISAIVFSAAASAATVDFHGYVRSGVGASSEGGDQEAFQAVGSGSKYRLGNETETYGEIKLGSELYNKDGVSFYLDSNMAFSVDQANDWEGTDPAFREFNVKAKGVLPFAPEATLWAGKRFYKRHDIHLIDFYYWNMSGPGAGIEGIDMGFADLSVAWVKNGAELDYYETANDAINKRDAKQYKLDQNILDIRLENIEVSENGSLTLGLDYARGNAVKNLDGFYHQYKVHTTGPDKGKLVVENGKYVDEAKAFAVDADDMDKDGYMLTVEHTQNNFFGGFNKFVVQYATDAMTASGMGTNGQGFSKVDETNLDGDKFLRVMDHGVVALGDNVEMQYVAGFNKMSFDAANKKDQTWITMGVRPVYFWNDTMSSAIELGHDRVSNAIDGDKDSKLSKVTFAQQWSAGRSYWARPQIRAFVTYADWNEDSKGKIGGEAFVDETSGFTYGVQMEAWW</sequence>
<dbReference type="GO" id="GO:0046930">
    <property type="term" value="C:pore complex"/>
    <property type="evidence" value="ECO:0007669"/>
    <property type="project" value="UniProtKB-KW"/>
</dbReference>
<evidence type="ECO:0000256" key="9">
    <source>
        <dbReference type="ARBA" id="ARBA00023237"/>
    </source>
</evidence>
<accession>A0A1X7AI25</accession>
<dbReference type="CDD" id="cd01346">
    <property type="entry name" value="Maltoporin-like"/>
    <property type="match status" value="1"/>
</dbReference>
<dbReference type="GO" id="GO:0006811">
    <property type="term" value="P:monoatomic ion transport"/>
    <property type="evidence" value="ECO:0007669"/>
    <property type="project" value="UniProtKB-KW"/>
</dbReference>